<feature type="compositionally biased region" description="Basic and acidic residues" evidence="1">
    <location>
        <begin position="271"/>
        <end position="297"/>
    </location>
</feature>
<feature type="compositionally biased region" description="Polar residues" evidence="1">
    <location>
        <begin position="255"/>
        <end position="267"/>
    </location>
</feature>
<evidence type="ECO:0000256" key="1">
    <source>
        <dbReference type="SAM" id="MobiDB-lite"/>
    </source>
</evidence>
<protein>
    <recommendedName>
        <fullName evidence="5">Integral membrane protein</fullName>
    </recommendedName>
</protein>
<reference evidence="3" key="1">
    <citation type="submission" date="2020-01" db="EMBL/GenBank/DDBJ databases">
        <authorList>
            <consortium name="DOE Joint Genome Institute"/>
            <person name="Haridas S."/>
            <person name="Albert R."/>
            <person name="Binder M."/>
            <person name="Bloem J."/>
            <person name="Labutti K."/>
            <person name="Salamov A."/>
            <person name="Andreopoulos B."/>
            <person name="Baker S.E."/>
            <person name="Barry K."/>
            <person name="Bills G."/>
            <person name="Bluhm B.H."/>
            <person name="Cannon C."/>
            <person name="Castanera R."/>
            <person name="Culley D.E."/>
            <person name="Daum C."/>
            <person name="Ezra D."/>
            <person name="Gonzalez J.B."/>
            <person name="Henrissat B."/>
            <person name="Kuo A."/>
            <person name="Liang C."/>
            <person name="Lipzen A."/>
            <person name="Lutzoni F."/>
            <person name="Magnuson J."/>
            <person name="Mondo S."/>
            <person name="Nolan M."/>
            <person name="Ohm R."/>
            <person name="Pangilinan J."/>
            <person name="Park H.-J."/>
            <person name="Ramirez L."/>
            <person name="Alfaro M."/>
            <person name="Sun H."/>
            <person name="Tritt A."/>
            <person name="Yoshinaga Y."/>
            <person name="Zwiers L.-H."/>
            <person name="Turgeon B.G."/>
            <person name="Goodwin S.B."/>
            <person name="Spatafora J.W."/>
            <person name="Crous P.W."/>
            <person name="Grigoriev I.V."/>
        </authorList>
    </citation>
    <scope>NUCLEOTIDE SEQUENCE</scope>
    <source>
        <strain evidence="3">IPT5</strain>
    </source>
</reference>
<feature type="transmembrane region" description="Helical" evidence="2">
    <location>
        <begin position="190"/>
        <end position="214"/>
    </location>
</feature>
<feature type="region of interest" description="Disordered" evidence="1">
    <location>
        <begin position="249"/>
        <end position="313"/>
    </location>
</feature>
<keyword evidence="2" id="KW-0472">Membrane</keyword>
<accession>A0A6A7AUI6</accession>
<keyword evidence="4" id="KW-1185">Reference proteome</keyword>
<keyword evidence="2" id="KW-1133">Transmembrane helix</keyword>
<evidence type="ECO:0000313" key="3">
    <source>
        <dbReference type="EMBL" id="KAF2846936.1"/>
    </source>
</evidence>
<feature type="transmembrane region" description="Helical" evidence="2">
    <location>
        <begin position="74"/>
        <end position="94"/>
    </location>
</feature>
<proteinExistence type="predicted"/>
<dbReference type="Proteomes" id="UP000799423">
    <property type="component" value="Unassembled WGS sequence"/>
</dbReference>
<organism evidence="3 4">
    <name type="scientific">Plenodomus tracheiphilus IPT5</name>
    <dbReference type="NCBI Taxonomy" id="1408161"/>
    <lineage>
        <taxon>Eukaryota</taxon>
        <taxon>Fungi</taxon>
        <taxon>Dikarya</taxon>
        <taxon>Ascomycota</taxon>
        <taxon>Pezizomycotina</taxon>
        <taxon>Dothideomycetes</taxon>
        <taxon>Pleosporomycetidae</taxon>
        <taxon>Pleosporales</taxon>
        <taxon>Pleosporineae</taxon>
        <taxon>Leptosphaeriaceae</taxon>
        <taxon>Plenodomus</taxon>
    </lineage>
</organism>
<evidence type="ECO:0000313" key="4">
    <source>
        <dbReference type="Proteomes" id="UP000799423"/>
    </source>
</evidence>
<dbReference type="PANTHER" id="PTHR38848:SF3">
    <property type="entry name" value="G-PROTEIN COUPLED RECEPTORS FAMILY 3 PROFILE DOMAIN-CONTAINING PROTEIN"/>
    <property type="match status" value="1"/>
</dbReference>
<evidence type="ECO:0000256" key="2">
    <source>
        <dbReference type="SAM" id="Phobius"/>
    </source>
</evidence>
<feature type="transmembrane region" description="Helical" evidence="2">
    <location>
        <begin position="114"/>
        <end position="136"/>
    </location>
</feature>
<dbReference type="AlphaFoldDB" id="A0A6A7AUI6"/>
<name>A0A6A7AUI6_9PLEO</name>
<evidence type="ECO:0008006" key="5">
    <source>
        <dbReference type="Google" id="ProtNLM"/>
    </source>
</evidence>
<gene>
    <name evidence="3" type="ORF">T440DRAFT_471453</name>
</gene>
<feature type="transmembrane region" description="Helical" evidence="2">
    <location>
        <begin position="220"/>
        <end position="242"/>
    </location>
</feature>
<dbReference type="OrthoDB" id="3210850at2759"/>
<feature type="transmembrane region" description="Helical" evidence="2">
    <location>
        <begin position="35"/>
        <end position="54"/>
    </location>
</feature>
<sequence>MLVFAQGFISTLFILIVGIKTAGLGMSTDSQCRGAIWICIVLYGASKIVLYLFLFERIHIVRAPFIDRLRDSIYIIGVIMTVSGYIAIMGYEFISPIAKLSRKTGLCKIGVQPRAAIAMIVFDTTIHIAMTVLFVWQLQPAMKTTPCLSLWYTRSRRTEETLARLHRYCIRRSRTPDTQRMRVRDDIRIMLVRNVIGSGLLLMLAATNNIVYLTWGPAQLSHTCLIMCMSDVALSMLITNWLTVRSPRDNDGSHRTSFLTPDPTYNGTMHLHRDNSQQRPSERETRGGNVASRREGKPVAVSSVEPKVSGGHT</sequence>
<dbReference type="PANTHER" id="PTHR38848">
    <property type="entry name" value="G-PROTEIN COUPLED RECEPTORS FAMILY 3 PROFILE DOMAIN-CONTAINING PROTEIN"/>
    <property type="match status" value="1"/>
</dbReference>
<keyword evidence="2" id="KW-0812">Transmembrane</keyword>
<dbReference type="EMBL" id="MU006330">
    <property type="protein sequence ID" value="KAF2846936.1"/>
    <property type="molecule type" value="Genomic_DNA"/>
</dbReference>